<dbReference type="InterPro" id="IPR006096">
    <property type="entry name" value="Glu/Leu/Phe/Val/Trp_DH_C"/>
</dbReference>
<dbReference type="PANTHER" id="PTHR42722:SF1">
    <property type="entry name" value="VALINE DEHYDROGENASE"/>
    <property type="match status" value="1"/>
</dbReference>
<dbReference type="SUPFAM" id="SSF51735">
    <property type="entry name" value="NAD(P)-binding Rossmann-fold domains"/>
    <property type="match status" value="1"/>
</dbReference>
<reference evidence="3" key="1">
    <citation type="journal article" date="2018" name="Nat. Microbiol.">
        <title>Leveraging single-cell genomics to expand the fungal tree of life.</title>
        <authorList>
            <person name="Ahrendt S.R."/>
            <person name="Quandt C.A."/>
            <person name="Ciobanu D."/>
            <person name="Clum A."/>
            <person name="Salamov A."/>
            <person name="Andreopoulos B."/>
            <person name="Cheng J.F."/>
            <person name="Woyke T."/>
            <person name="Pelin A."/>
            <person name="Henrissat B."/>
            <person name="Reynolds N.K."/>
            <person name="Benny G.L."/>
            <person name="Smith M.E."/>
            <person name="James T.Y."/>
            <person name="Grigoriev I.V."/>
        </authorList>
    </citation>
    <scope>NUCLEOTIDE SEQUENCE [LARGE SCALE GENOMIC DNA]</scope>
    <source>
        <strain evidence="3">Benny S71-1</strain>
    </source>
</reference>
<dbReference type="Gene3D" id="3.40.50.720">
    <property type="entry name" value="NAD(P)-binding Rossmann-like Domain"/>
    <property type="match status" value="1"/>
</dbReference>
<sequence>MTIPKPDILLLSLDDFIAQLRVLDISTFHCVFEASGEDERGRFVASHPILQPLADFFAREATDFDGHEGVFAQLGPKSGVLQNALAGIWWGGGKGVMARNTGHGLAHGASPEARRLVYEEYGTFMRKRSSSPAHQPATHPFHSALKGCYVTAEDVGTNVIAARPFVQAAYACHGLVNDMAAVFSKTRFTTCIPVELGGSGNPSVPTARGVVRGLEAAFDHLQKPLAGSSIAIQGAGHVGLPLVEFLLAKGVGRIVVADVDAFRLEIAAQHTRQLPNGDRVTYELVERGNMDILFKDCDAVCPCATGGILSATTIPQIRAPIVCGAANNQLAHLETDAPLLKKHNICYVPDFLVNRMGIVHCADEAAGYATPDPNIERHLGTEWDNAIYNLARSVLKQADSNQQTPQEIAMALAEERSRELHPITAHRSRVIIDTLVRSEEWLARIGRQTA</sequence>
<keyword evidence="3" id="KW-1185">Reference proteome</keyword>
<name>A0A4V1J1E8_9FUNG</name>
<evidence type="ECO:0000313" key="2">
    <source>
        <dbReference type="EMBL" id="RKP24809.1"/>
    </source>
</evidence>
<dbReference type="Pfam" id="PF00208">
    <property type="entry name" value="ELFV_dehydrog"/>
    <property type="match status" value="1"/>
</dbReference>
<proteinExistence type="predicted"/>
<dbReference type="OrthoDB" id="6718861at2759"/>
<accession>A0A4V1J1E8</accession>
<dbReference type="EMBL" id="KZ990026">
    <property type="protein sequence ID" value="RKP24809.1"/>
    <property type="molecule type" value="Genomic_DNA"/>
</dbReference>
<dbReference type="Proteomes" id="UP000278143">
    <property type="component" value="Unassembled WGS sequence"/>
</dbReference>
<dbReference type="InterPro" id="IPR016211">
    <property type="entry name" value="Glu/Phe/Leu/Val/Trp_DH_bac/arc"/>
</dbReference>
<dbReference type="GO" id="GO:0006520">
    <property type="term" value="P:amino acid metabolic process"/>
    <property type="evidence" value="ECO:0007669"/>
    <property type="project" value="InterPro"/>
</dbReference>
<evidence type="ECO:0000313" key="3">
    <source>
        <dbReference type="Proteomes" id="UP000278143"/>
    </source>
</evidence>
<gene>
    <name evidence="2" type="ORF">SYNPS1DRAFT_29438</name>
</gene>
<dbReference type="InterPro" id="IPR036291">
    <property type="entry name" value="NAD(P)-bd_dom_sf"/>
</dbReference>
<protein>
    <recommendedName>
        <fullName evidence="1">Glutamate/phenylalanine/leucine/valine/L-tryptophan dehydrogenase C-terminal domain-containing protein</fullName>
    </recommendedName>
</protein>
<dbReference type="Gene3D" id="3.40.50.10860">
    <property type="entry name" value="Leucine Dehydrogenase, chain A, domain 1"/>
    <property type="match status" value="1"/>
</dbReference>
<feature type="domain" description="Glutamate/phenylalanine/leucine/valine/L-tryptophan dehydrogenase C-terminal" evidence="1">
    <location>
        <begin position="200"/>
        <end position="419"/>
    </location>
</feature>
<dbReference type="SMART" id="SM00839">
    <property type="entry name" value="ELFV_dehydrog"/>
    <property type="match status" value="1"/>
</dbReference>
<dbReference type="AlphaFoldDB" id="A0A4V1J1E8"/>
<dbReference type="PANTHER" id="PTHR42722">
    <property type="entry name" value="LEUCINE DEHYDROGENASE"/>
    <property type="match status" value="1"/>
</dbReference>
<evidence type="ECO:0000259" key="1">
    <source>
        <dbReference type="SMART" id="SM00839"/>
    </source>
</evidence>
<organism evidence="2 3">
    <name type="scientific">Syncephalis pseudoplumigaleata</name>
    <dbReference type="NCBI Taxonomy" id="1712513"/>
    <lineage>
        <taxon>Eukaryota</taxon>
        <taxon>Fungi</taxon>
        <taxon>Fungi incertae sedis</taxon>
        <taxon>Zoopagomycota</taxon>
        <taxon>Zoopagomycotina</taxon>
        <taxon>Zoopagomycetes</taxon>
        <taxon>Zoopagales</taxon>
        <taxon>Piptocephalidaceae</taxon>
        <taxon>Syncephalis</taxon>
    </lineage>
</organism>
<dbReference type="GO" id="GO:0016639">
    <property type="term" value="F:oxidoreductase activity, acting on the CH-NH2 group of donors, NAD or NADP as acceptor"/>
    <property type="evidence" value="ECO:0007669"/>
    <property type="project" value="InterPro"/>
</dbReference>